<proteinExistence type="inferred from homology"/>
<feature type="compositionally biased region" description="Acidic residues" evidence="7">
    <location>
        <begin position="430"/>
        <end position="441"/>
    </location>
</feature>
<keyword evidence="9" id="KW-1185">Reference proteome</keyword>
<accession>A0A4V1Q5J4</accession>
<keyword evidence="4" id="KW-0698">rRNA processing</keyword>
<sequence length="913" mass="102678">MAKGSQLVQLKAALNQAGVIGQKPSGKKRKRSAAPLEKDKLKTAAKLEEIHRRLNPFDEKVTKLKHNVGGRKMKGVSGKPAKSKQAGLEQRKKTLLKEWEEKNRAGGIVDRRFGENDPTMSLEERMLERFTRERQRASKSAAFNIEDEDELTHYGQSLSKLDDFDDVALRSEDDNDEEDSTARNIDREIVNKTHFGGFGDNEEEDEDDEGPARKKSKAEVMAEVMAKSKEHKLRRQMEKDAEDNIRHELDDQFANLRDLLFAAPPLPSIVEAPIIEPQTGSPELSKKDDPAVLSIAPETQDSTYDQRVRELAFDKRSKPKDRTKTEEELALEAKDTLEKAERRRQRRMEGLPESDSEGEGGGRSKRKRGGDDLEDDFYDEDDQWGGLGAGLAERNAGVDEEEAEGEDDGSDDDEGSAEEDGDHASVFEGFSDEESEEEEGEHEQLVRSARVDKGKGKAKPSSSNELPYTFPCPESHDEFLAIIEDIEDKDIPIVLQRIRALHHTSLAPENKFKLQKFAGVLIDHILSVSSAKPPRLHVVNSLYSHLKPIVKAYPIPAAQHFNSKLSLMHKNLKRGLAKGSTDPESKTWPGLAELSLLRVIPLLWPTSDLHHAVVSPTRTLMGSYLGLCRVRSLGDIASGLFLCTLWLQFEALSKRLVPEVVNFIVNAILHIAPHSFKSVQSLPGTFPSPDFLSDLCKPLKLTKSKQPPEASVANLSELLEAQPDDQQAKASLLGLAIDLCGRFADMYKGLDGFIELFEPVQNILRGIDGSKLGHSIQSRYASLLDALTRLLKFAHQSRQPLRLQAHKPIPIATYIPKFETTTSNYLRQRDPDFEKNEAAKLKAQYKQERKGAIRELRKDARFLAAVEQQKQIQKDKEYNERLKKAFTSLEGERAEQKAMEKEKAKDRRRRGKK</sequence>
<dbReference type="AlphaFoldDB" id="A0A4V1Q5J4"/>
<feature type="compositionally biased region" description="Basic and acidic residues" evidence="7">
    <location>
        <begin position="442"/>
        <end position="455"/>
    </location>
</feature>
<feature type="compositionally biased region" description="Acidic residues" evidence="7">
    <location>
        <begin position="372"/>
        <end position="383"/>
    </location>
</feature>
<dbReference type="STRING" id="2316362.A0A4V1Q5J4"/>
<feature type="region of interest" description="Disordered" evidence="7">
    <location>
        <begin position="67"/>
        <end position="94"/>
    </location>
</feature>
<comment type="caution">
    <text evidence="8">The sequence shown here is derived from an EMBL/GenBank/DDBJ whole genome shotgun (WGS) entry which is preliminary data.</text>
</comment>
<feature type="compositionally biased region" description="Acidic residues" evidence="7">
    <location>
        <begin position="200"/>
        <end position="209"/>
    </location>
</feature>
<evidence type="ECO:0000256" key="6">
    <source>
        <dbReference type="ARBA" id="ARBA00024695"/>
    </source>
</evidence>
<feature type="compositionally biased region" description="Basic and acidic residues" evidence="7">
    <location>
        <begin position="890"/>
        <end position="905"/>
    </location>
</feature>
<comment type="similarity">
    <text evidence="2">Belongs to the NOP14 family.</text>
</comment>
<feature type="compositionally biased region" description="Basic and acidic residues" evidence="7">
    <location>
        <begin position="304"/>
        <end position="341"/>
    </location>
</feature>
<feature type="region of interest" description="Disordered" evidence="7">
    <location>
        <begin position="169"/>
        <end position="220"/>
    </location>
</feature>
<feature type="compositionally biased region" description="Basic and acidic residues" evidence="7">
    <location>
        <begin position="180"/>
        <end position="191"/>
    </location>
</feature>
<dbReference type="GO" id="GO:0030692">
    <property type="term" value="C:Noc4p-Nop14p complex"/>
    <property type="evidence" value="ECO:0007669"/>
    <property type="project" value="TreeGrafter"/>
</dbReference>
<feature type="region of interest" description="Disordered" evidence="7">
    <location>
        <begin position="889"/>
        <end position="913"/>
    </location>
</feature>
<evidence type="ECO:0000313" key="9">
    <source>
        <dbReference type="Proteomes" id="UP000290288"/>
    </source>
</evidence>
<name>A0A4V1Q5J4_9AGAR</name>
<reference evidence="8 9" key="1">
    <citation type="submission" date="2019-01" db="EMBL/GenBank/DDBJ databases">
        <title>Draft genome sequence of Psathyrella aberdarensis IHI B618.</title>
        <authorList>
            <person name="Buettner E."/>
            <person name="Kellner H."/>
        </authorList>
    </citation>
    <scope>NUCLEOTIDE SEQUENCE [LARGE SCALE GENOMIC DNA]</scope>
    <source>
        <strain evidence="8 9">IHI B618</strain>
    </source>
</reference>
<dbReference type="PANTHER" id="PTHR23183">
    <property type="entry name" value="NOP14"/>
    <property type="match status" value="1"/>
</dbReference>
<dbReference type="GO" id="GO:0032040">
    <property type="term" value="C:small-subunit processome"/>
    <property type="evidence" value="ECO:0007669"/>
    <property type="project" value="InterPro"/>
</dbReference>
<dbReference type="Pfam" id="PF04147">
    <property type="entry name" value="Nop14"/>
    <property type="match status" value="1"/>
</dbReference>
<evidence type="ECO:0000256" key="1">
    <source>
        <dbReference type="ARBA" id="ARBA00004604"/>
    </source>
</evidence>
<evidence type="ECO:0008006" key="10">
    <source>
        <dbReference type="Google" id="ProtNLM"/>
    </source>
</evidence>
<protein>
    <recommendedName>
        <fullName evidence="10">Nop14-like protein</fullName>
    </recommendedName>
</protein>
<evidence type="ECO:0000256" key="4">
    <source>
        <dbReference type="ARBA" id="ARBA00022552"/>
    </source>
</evidence>
<evidence type="ECO:0000256" key="3">
    <source>
        <dbReference type="ARBA" id="ARBA00022517"/>
    </source>
</evidence>
<comment type="subcellular location">
    <subcellularLocation>
        <location evidence="1">Nucleus</location>
        <location evidence="1">Nucleolus</location>
    </subcellularLocation>
</comment>
<dbReference type="OrthoDB" id="441771at2759"/>
<dbReference type="Proteomes" id="UP000290288">
    <property type="component" value="Unassembled WGS sequence"/>
</dbReference>
<evidence type="ECO:0000256" key="2">
    <source>
        <dbReference type="ARBA" id="ARBA00007466"/>
    </source>
</evidence>
<gene>
    <name evidence="8" type="ORF">EST38_g15</name>
</gene>
<feature type="compositionally biased region" description="Acidic residues" evidence="7">
    <location>
        <begin position="398"/>
        <end position="421"/>
    </location>
</feature>
<dbReference type="EMBL" id="SDEE01000001">
    <property type="protein sequence ID" value="RXW25798.1"/>
    <property type="molecule type" value="Genomic_DNA"/>
</dbReference>
<feature type="region of interest" description="Disordered" evidence="7">
    <location>
        <begin position="14"/>
        <end position="40"/>
    </location>
</feature>
<evidence type="ECO:0000313" key="8">
    <source>
        <dbReference type="EMBL" id="RXW25798.1"/>
    </source>
</evidence>
<organism evidence="8 9">
    <name type="scientific">Candolleomyces aberdarensis</name>
    <dbReference type="NCBI Taxonomy" id="2316362"/>
    <lineage>
        <taxon>Eukaryota</taxon>
        <taxon>Fungi</taxon>
        <taxon>Dikarya</taxon>
        <taxon>Basidiomycota</taxon>
        <taxon>Agaricomycotina</taxon>
        <taxon>Agaricomycetes</taxon>
        <taxon>Agaricomycetidae</taxon>
        <taxon>Agaricales</taxon>
        <taxon>Agaricineae</taxon>
        <taxon>Psathyrellaceae</taxon>
        <taxon>Candolleomyces</taxon>
    </lineage>
</organism>
<keyword evidence="5" id="KW-0539">Nucleus</keyword>
<comment type="function">
    <text evidence="6">Involved in nucleolar processing of pre-18S ribosomal RNA. Has a role in the nuclear export of 40S pre-ribosomal subunit to the cytoplasm.</text>
</comment>
<keyword evidence="3" id="KW-0690">Ribosome biogenesis</keyword>
<dbReference type="InterPro" id="IPR007276">
    <property type="entry name" value="Nop14"/>
</dbReference>
<evidence type="ECO:0000256" key="5">
    <source>
        <dbReference type="ARBA" id="ARBA00023242"/>
    </source>
</evidence>
<feature type="region of interest" description="Disordered" evidence="7">
    <location>
        <begin position="272"/>
        <end position="470"/>
    </location>
</feature>
<dbReference type="GO" id="GO:0030490">
    <property type="term" value="P:maturation of SSU-rRNA"/>
    <property type="evidence" value="ECO:0007669"/>
    <property type="project" value="TreeGrafter"/>
</dbReference>
<evidence type="ECO:0000256" key="7">
    <source>
        <dbReference type="SAM" id="MobiDB-lite"/>
    </source>
</evidence>
<dbReference type="PANTHER" id="PTHR23183:SF0">
    <property type="entry name" value="NUCLEOLAR PROTEIN 14"/>
    <property type="match status" value="1"/>
</dbReference>